<dbReference type="Proteomes" id="UP001500954">
    <property type="component" value="Unassembled WGS sequence"/>
</dbReference>
<keyword evidence="2" id="KW-1185">Reference proteome</keyword>
<organism evidence="1 2">
    <name type="scientific">Snuella lapsa</name>
    <dbReference type="NCBI Taxonomy" id="870481"/>
    <lineage>
        <taxon>Bacteria</taxon>
        <taxon>Pseudomonadati</taxon>
        <taxon>Bacteroidota</taxon>
        <taxon>Flavobacteriia</taxon>
        <taxon>Flavobacteriales</taxon>
        <taxon>Flavobacteriaceae</taxon>
        <taxon>Snuella</taxon>
    </lineage>
</organism>
<evidence type="ECO:0000313" key="1">
    <source>
        <dbReference type="EMBL" id="GAA3581850.1"/>
    </source>
</evidence>
<name>A0ABP6YFD5_9FLAO</name>
<dbReference type="Pfam" id="PF14059">
    <property type="entry name" value="DUF4251"/>
    <property type="match status" value="1"/>
</dbReference>
<proteinExistence type="predicted"/>
<dbReference type="Gene3D" id="2.40.128.410">
    <property type="match status" value="1"/>
</dbReference>
<dbReference type="RefSeq" id="WP_345007524.1">
    <property type="nucleotide sequence ID" value="NZ_BAABCY010000086.1"/>
</dbReference>
<gene>
    <name evidence="1" type="ORF">GCM10022395_33000</name>
</gene>
<comment type="caution">
    <text evidence="1">The sequence shown here is derived from an EMBL/GenBank/DDBJ whole genome shotgun (WGS) entry which is preliminary data.</text>
</comment>
<dbReference type="EMBL" id="BAABCY010000086">
    <property type="protein sequence ID" value="GAA3581850.1"/>
    <property type="molecule type" value="Genomic_DNA"/>
</dbReference>
<accession>A0ABP6YFD5</accession>
<reference evidence="2" key="1">
    <citation type="journal article" date="2019" name="Int. J. Syst. Evol. Microbiol.">
        <title>The Global Catalogue of Microorganisms (GCM) 10K type strain sequencing project: providing services to taxonomists for standard genome sequencing and annotation.</title>
        <authorList>
            <consortium name="The Broad Institute Genomics Platform"/>
            <consortium name="The Broad Institute Genome Sequencing Center for Infectious Disease"/>
            <person name="Wu L."/>
            <person name="Ma J."/>
        </authorList>
    </citation>
    <scope>NUCLEOTIDE SEQUENCE [LARGE SCALE GENOMIC DNA]</scope>
    <source>
        <strain evidence="2">JCM 17111</strain>
    </source>
</reference>
<dbReference type="InterPro" id="IPR025347">
    <property type="entry name" value="DUF4251"/>
</dbReference>
<protein>
    <recommendedName>
        <fullName evidence="3">DUF4251 domain-containing protein</fullName>
    </recommendedName>
</protein>
<evidence type="ECO:0000313" key="2">
    <source>
        <dbReference type="Proteomes" id="UP001500954"/>
    </source>
</evidence>
<evidence type="ECO:0008006" key="3">
    <source>
        <dbReference type="Google" id="ProtNLM"/>
    </source>
</evidence>
<sequence length="184" mass="20514">MKVSVFSFIVVSIFFWTCGPGKSVAPEQIEALNRMVSQKDFTIEVNAIYPQITNSMQQVFNAGLFPRGSNLSRIDVSADGYYLKMMKDSVDVFLPFYGERHFGGGYDSSNTGIQFKALAKNLKISKNKKSNGYTLRFDASKRAENYQIQIHLTPGTNTNILVNSMSRTGIMYTGNTVSKTVTSE</sequence>